<keyword evidence="1" id="KW-0732">Signal</keyword>
<reference evidence="2" key="1">
    <citation type="submission" date="2014-09" db="EMBL/GenBank/DDBJ databases">
        <authorList>
            <person name="Magalhaes I.L.F."/>
            <person name="Oliveira U."/>
            <person name="Santos F.R."/>
            <person name="Vidigal T.H.D.A."/>
            <person name="Brescovit A.D."/>
            <person name="Santos A.J."/>
        </authorList>
    </citation>
    <scope>NUCLEOTIDE SEQUENCE</scope>
    <source>
        <tissue evidence="2">Shoot tissue taken approximately 20 cm above the soil surface</tissue>
    </source>
</reference>
<reference evidence="2" key="2">
    <citation type="journal article" date="2015" name="Data Brief">
        <title>Shoot transcriptome of the giant reed, Arundo donax.</title>
        <authorList>
            <person name="Barrero R.A."/>
            <person name="Guerrero F.D."/>
            <person name="Moolhuijzen P."/>
            <person name="Goolsby J.A."/>
            <person name="Tidwell J."/>
            <person name="Bellgard S.E."/>
            <person name="Bellgard M.I."/>
        </authorList>
    </citation>
    <scope>NUCLEOTIDE SEQUENCE</scope>
    <source>
        <tissue evidence="2">Shoot tissue taken approximately 20 cm above the soil surface</tissue>
    </source>
</reference>
<organism evidence="2">
    <name type="scientific">Arundo donax</name>
    <name type="common">Giant reed</name>
    <name type="synonym">Donax arundinaceus</name>
    <dbReference type="NCBI Taxonomy" id="35708"/>
    <lineage>
        <taxon>Eukaryota</taxon>
        <taxon>Viridiplantae</taxon>
        <taxon>Streptophyta</taxon>
        <taxon>Embryophyta</taxon>
        <taxon>Tracheophyta</taxon>
        <taxon>Spermatophyta</taxon>
        <taxon>Magnoliopsida</taxon>
        <taxon>Liliopsida</taxon>
        <taxon>Poales</taxon>
        <taxon>Poaceae</taxon>
        <taxon>PACMAD clade</taxon>
        <taxon>Arundinoideae</taxon>
        <taxon>Arundineae</taxon>
        <taxon>Arundo</taxon>
    </lineage>
</organism>
<dbReference type="EMBL" id="GBRH01255143">
    <property type="protein sequence ID" value="JAD42752.1"/>
    <property type="molecule type" value="Transcribed_RNA"/>
</dbReference>
<protein>
    <submittedName>
        <fullName evidence="2">Uncharacterized protein</fullName>
    </submittedName>
</protein>
<feature type="signal peptide" evidence="1">
    <location>
        <begin position="1"/>
        <end position="18"/>
    </location>
</feature>
<proteinExistence type="predicted"/>
<dbReference type="AlphaFoldDB" id="A0A0A9A6T3"/>
<accession>A0A0A9A6T3</accession>
<evidence type="ECO:0000313" key="2">
    <source>
        <dbReference type="EMBL" id="JAD42752.1"/>
    </source>
</evidence>
<sequence>MHPLAFLLISLHQTFTNAQLFQVSIDIQDSC</sequence>
<evidence type="ECO:0000256" key="1">
    <source>
        <dbReference type="SAM" id="SignalP"/>
    </source>
</evidence>
<name>A0A0A9A6T3_ARUDO</name>
<feature type="chain" id="PRO_5002062481" evidence="1">
    <location>
        <begin position="19"/>
        <end position="31"/>
    </location>
</feature>